<dbReference type="EMBL" id="JAPMOS010000029">
    <property type="protein sequence ID" value="KAJ4458403.1"/>
    <property type="molecule type" value="Genomic_DNA"/>
</dbReference>
<evidence type="ECO:0000313" key="1">
    <source>
        <dbReference type="EMBL" id="KAJ4458403.1"/>
    </source>
</evidence>
<proteinExistence type="predicted"/>
<evidence type="ECO:0000313" key="2">
    <source>
        <dbReference type="Proteomes" id="UP001141327"/>
    </source>
</evidence>
<accession>A0ABQ8UJK6</accession>
<protein>
    <submittedName>
        <fullName evidence="1">Uncharacterized protein</fullName>
    </submittedName>
</protein>
<keyword evidence="2" id="KW-1185">Reference proteome</keyword>
<reference evidence="1" key="1">
    <citation type="journal article" date="2022" name="bioRxiv">
        <title>Genomics of Preaxostyla Flagellates Illuminates Evolutionary Transitions and the Path Towards Mitochondrial Loss.</title>
        <authorList>
            <person name="Novak L.V.F."/>
            <person name="Treitli S.C."/>
            <person name="Pyrih J."/>
            <person name="Halakuc P."/>
            <person name="Pipaliya S.V."/>
            <person name="Vacek V."/>
            <person name="Brzon O."/>
            <person name="Soukal P."/>
            <person name="Eme L."/>
            <person name="Dacks J.B."/>
            <person name="Karnkowska A."/>
            <person name="Elias M."/>
            <person name="Hampl V."/>
        </authorList>
    </citation>
    <scope>NUCLEOTIDE SEQUENCE</scope>
    <source>
        <strain evidence="1">RCP-MX</strain>
    </source>
</reference>
<comment type="caution">
    <text evidence="1">The sequence shown here is derived from an EMBL/GenBank/DDBJ whole genome shotgun (WGS) entry which is preliminary data.</text>
</comment>
<organism evidence="1 2">
    <name type="scientific">Paratrimastix pyriformis</name>
    <dbReference type="NCBI Taxonomy" id="342808"/>
    <lineage>
        <taxon>Eukaryota</taxon>
        <taxon>Metamonada</taxon>
        <taxon>Preaxostyla</taxon>
        <taxon>Paratrimastigidae</taxon>
        <taxon>Paratrimastix</taxon>
    </lineage>
</organism>
<dbReference type="Proteomes" id="UP001141327">
    <property type="component" value="Unassembled WGS sequence"/>
</dbReference>
<name>A0ABQ8UJK6_9EUKA</name>
<sequence length="133" mass="14227">MVSCVVGSNLQCAFCTAGLAQTPPRPQNLRNGEPLTFAPTGAASSTAAILRSSVIFLLLGETIVSPSTGILKIIDGMLTICAQRLALAKLPPVRQNFDSVRRSVGVKGREGNFSWRSDVRGLLERTECEIDPQ</sequence>
<gene>
    <name evidence="1" type="ORF">PAPYR_5787</name>
</gene>